<comment type="caution">
    <text evidence="1">The sequence shown here is derived from an EMBL/GenBank/DDBJ whole genome shotgun (WGS) entry which is preliminary data.</text>
</comment>
<organism evidence="1 2">
    <name type="scientific">Genlisea aurea</name>
    <dbReference type="NCBI Taxonomy" id="192259"/>
    <lineage>
        <taxon>Eukaryota</taxon>
        <taxon>Viridiplantae</taxon>
        <taxon>Streptophyta</taxon>
        <taxon>Embryophyta</taxon>
        <taxon>Tracheophyta</taxon>
        <taxon>Spermatophyta</taxon>
        <taxon>Magnoliopsida</taxon>
        <taxon>eudicotyledons</taxon>
        <taxon>Gunneridae</taxon>
        <taxon>Pentapetalae</taxon>
        <taxon>asterids</taxon>
        <taxon>lamiids</taxon>
        <taxon>Lamiales</taxon>
        <taxon>Lentibulariaceae</taxon>
        <taxon>Genlisea</taxon>
    </lineage>
</organism>
<dbReference type="OrthoDB" id="118550at2759"/>
<name>S8BZW7_9LAMI</name>
<accession>S8BZW7</accession>
<gene>
    <name evidence="1" type="ORF">M569_14872</name>
</gene>
<proteinExistence type="predicted"/>
<protein>
    <submittedName>
        <fullName evidence="1">Uncharacterized protein</fullName>
    </submittedName>
</protein>
<dbReference type="EMBL" id="AUSU01007962">
    <property type="protein sequence ID" value="EPS59934.1"/>
    <property type="molecule type" value="Genomic_DNA"/>
</dbReference>
<dbReference type="Proteomes" id="UP000015453">
    <property type="component" value="Unassembled WGS sequence"/>
</dbReference>
<feature type="non-terminal residue" evidence="1">
    <location>
        <position position="1"/>
    </location>
</feature>
<feature type="non-terminal residue" evidence="1">
    <location>
        <position position="75"/>
    </location>
</feature>
<reference evidence="1 2" key="1">
    <citation type="journal article" date="2013" name="BMC Genomics">
        <title>The miniature genome of a carnivorous plant Genlisea aurea contains a low number of genes and short non-coding sequences.</title>
        <authorList>
            <person name="Leushkin E.V."/>
            <person name="Sutormin R.A."/>
            <person name="Nabieva E.R."/>
            <person name="Penin A.A."/>
            <person name="Kondrashov A.S."/>
            <person name="Logacheva M.D."/>
        </authorList>
    </citation>
    <scope>NUCLEOTIDE SEQUENCE [LARGE SCALE GENOMIC DNA]</scope>
</reference>
<keyword evidence="2" id="KW-1185">Reference proteome</keyword>
<dbReference type="Pfam" id="PF24904">
    <property type="entry name" value="RVE6"/>
    <property type="match status" value="1"/>
</dbReference>
<evidence type="ECO:0000313" key="1">
    <source>
        <dbReference type="EMBL" id="EPS59934.1"/>
    </source>
</evidence>
<evidence type="ECO:0000313" key="2">
    <source>
        <dbReference type="Proteomes" id="UP000015453"/>
    </source>
</evidence>
<sequence length="75" mass="8594">LPFCAVLPDFGQVYNFIGSVLDPNSRDHLKRLKNMDRIDIETVSLLMRNLSFNLASPDFEDHRRLLSGCDIEGEK</sequence>
<dbReference type="AlphaFoldDB" id="S8BZW7"/>